<accession>A0AAD4KYN4</accession>
<dbReference type="PANTHER" id="PTHR48081:SF3">
    <property type="entry name" value="ALPHA_BETA HYDROLASE FOLD-3 DOMAIN-CONTAINING PROTEIN"/>
    <property type="match status" value="1"/>
</dbReference>
<dbReference type="GO" id="GO:0016787">
    <property type="term" value="F:hydrolase activity"/>
    <property type="evidence" value="ECO:0007669"/>
    <property type="project" value="UniProtKB-KW"/>
</dbReference>
<dbReference type="AlphaFoldDB" id="A0AAD4KYN4"/>
<dbReference type="InterPro" id="IPR029058">
    <property type="entry name" value="AB_hydrolase_fold"/>
</dbReference>
<gene>
    <name evidence="3" type="ORF">BGW36DRAFT_460762</name>
</gene>
<reference evidence="3" key="1">
    <citation type="submission" date="2021-12" db="EMBL/GenBank/DDBJ databases">
        <title>Convergent genome expansion in fungi linked to evolution of root-endophyte symbiosis.</title>
        <authorList>
            <consortium name="DOE Joint Genome Institute"/>
            <person name="Ke Y.-H."/>
            <person name="Bonito G."/>
            <person name="Liao H.-L."/>
            <person name="Looney B."/>
            <person name="Rojas-Flechas A."/>
            <person name="Nash J."/>
            <person name="Hameed K."/>
            <person name="Schadt C."/>
            <person name="Martin F."/>
            <person name="Crous P.W."/>
            <person name="Miettinen O."/>
            <person name="Magnuson J.K."/>
            <person name="Labbe J."/>
            <person name="Jacobson D."/>
            <person name="Doktycz M.J."/>
            <person name="Veneault-Fourrey C."/>
            <person name="Kuo A."/>
            <person name="Mondo S."/>
            <person name="Calhoun S."/>
            <person name="Riley R."/>
            <person name="Ohm R."/>
            <person name="LaButti K."/>
            <person name="Andreopoulos B."/>
            <person name="Pangilinan J."/>
            <person name="Nolan M."/>
            <person name="Tritt A."/>
            <person name="Clum A."/>
            <person name="Lipzen A."/>
            <person name="Daum C."/>
            <person name="Barry K."/>
            <person name="Grigoriev I.V."/>
            <person name="Vilgalys R."/>
        </authorList>
    </citation>
    <scope>NUCLEOTIDE SEQUENCE</scope>
    <source>
        <strain evidence="3">PMI_201</strain>
    </source>
</reference>
<dbReference type="EMBL" id="JAJTJA010000005">
    <property type="protein sequence ID" value="KAH8698946.1"/>
    <property type="molecule type" value="Genomic_DNA"/>
</dbReference>
<dbReference type="GeneID" id="70252394"/>
<evidence type="ECO:0000256" key="1">
    <source>
        <dbReference type="ARBA" id="ARBA00022801"/>
    </source>
</evidence>
<evidence type="ECO:0000259" key="2">
    <source>
        <dbReference type="Pfam" id="PF07859"/>
    </source>
</evidence>
<protein>
    <submittedName>
        <fullName evidence="3">Alpha/Beta hydrolase protein</fullName>
    </submittedName>
</protein>
<sequence>MSDPALAAILEASANVDNTYPDFEILESYYTSGNGRDEIRLHVLMPKSLLDGHQQQVIPLMVRIHGGYLITGSGLYRAWFSDWTLEYAKQAGAVIVSPNYRLMPESNGTEILEDMDSFWRWLRQGGVDTLLAKNGFECLQIDHDQTLVLGESAGGYLAMQLALSYPDDIQALIAVYPLLDLQSEFYTRAYSKPISGVQNRPLSVIEDHLDSIRSTPRDRLRPVTEADPPDRLELSFAVVQHGRFLEFLGQDNPRLFPIKRITDDIDADAAGKGERLPPMFIFHGKDDSAVPYQGTIRFIETLTKTRPLAKYRLESLPGDHGFDIGTSIGSWRWLQDGLQFIALAWLKKMRMRQGLVEPQTKI</sequence>
<dbReference type="Proteomes" id="UP001201262">
    <property type="component" value="Unassembled WGS sequence"/>
</dbReference>
<organism evidence="3 4">
    <name type="scientific">Talaromyces proteolyticus</name>
    <dbReference type="NCBI Taxonomy" id="1131652"/>
    <lineage>
        <taxon>Eukaryota</taxon>
        <taxon>Fungi</taxon>
        <taxon>Dikarya</taxon>
        <taxon>Ascomycota</taxon>
        <taxon>Pezizomycotina</taxon>
        <taxon>Eurotiomycetes</taxon>
        <taxon>Eurotiomycetidae</taxon>
        <taxon>Eurotiales</taxon>
        <taxon>Trichocomaceae</taxon>
        <taxon>Talaromyces</taxon>
        <taxon>Talaromyces sect. Bacilispori</taxon>
    </lineage>
</organism>
<dbReference type="InterPro" id="IPR050300">
    <property type="entry name" value="GDXG_lipolytic_enzyme"/>
</dbReference>
<keyword evidence="1 3" id="KW-0378">Hydrolase</keyword>
<name>A0AAD4KYN4_9EURO</name>
<dbReference type="SUPFAM" id="SSF53474">
    <property type="entry name" value="alpha/beta-Hydrolases"/>
    <property type="match status" value="1"/>
</dbReference>
<evidence type="ECO:0000313" key="3">
    <source>
        <dbReference type="EMBL" id="KAH8698946.1"/>
    </source>
</evidence>
<keyword evidence="4" id="KW-1185">Reference proteome</keyword>
<dbReference type="PANTHER" id="PTHR48081">
    <property type="entry name" value="AB HYDROLASE SUPERFAMILY PROTEIN C4A8.06C"/>
    <property type="match status" value="1"/>
</dbReference>
<dbReference type="Pfam" id="PF07859">
    <property type="entry name" value="Abhydrolase_3"/>
    <property type="match status" value="1"/>
</dbReference>
<dbReference type="Gene3D" id="3.40.50.1820">
    <property type="entry name" value="alpha/beta hydrolase"/>
    <property type="match status" value="1"/>
</dbReference>
<proteinExistence type="predicted"/>
<comment type="caution">
    <text evidence="3">The sequence shown here is derived from an EMBL/GenBank/DDBJ whole genome shotgun (WGS) entry which is preliminary data.</text>
</comment>
<dbReference type="InterPro" id="IPR013094">
    <property type="entry name" value="AB_hydrolase_3"/>
</dbReference>
<feature type="domain" description="Alpha/beta hydrolase fold-3" evidence="2">
    <location>
        <begin position="62"/>
        <end position="186"/>
    </location>
</feature>
<dbReference type="RefSeq" id="XP_046073410.1">
    <property type="nucleotide sequence ID" value="XM_046222107.1"/>
</dbReference>
<evidence type="ECO:0000313" key="4">
    <source>
        <dbReference type="Proteomes" id="UP001201262"/>
    </source>
</evidence>